<evidence type="ECO:0000313" key="1">
    <source>
        <dbReference type="EMBL" id="DAD94119.1"/>
    </source>
</evidence>
<protein>
    <submittedName>
        <fullName evidence="1">Uncharacterized protein</fullName>
    </submittedName>
</protein>
<sequence length="123" mass="14222">MSNEVYGYSGFEAMSEILEKYIDGADNAVDVLETGAKEFVGDLLKLPKPISKIRKSGYTHLIKCFAYKKKNKEVEAGWGKYYGPMLEHGTVKMNAQEHLYPVWDRNKEKYYKKMLTKLGIKTW</sequence>
<reference evidence="1" key="1">
    <citation type="journal article" date="2021" name="Proc. Natl. Acad. Sci. U.S.A.">
        <title>A Catalog of Tens of Thousands of Viruses from Human Metagenomes Reveals Hidden Associations with Chronic Diseases.</title>
        <authorList>
            <person name="Tisza M.J."/>
            <person name="Buck C.B."/>
        </authorList>
    </citation>
    <scope>NUCLEOTIDE SEQUENCE</scope>
    <source>
        <strain evidence="1">CtUF252</strain>
    </source>
</reference>
<name>A0A8S5NID8_9CAUD</name>
<organism evidence="1">
    <name type="scientific">Siphoviridae sp. ctUF252</name>
    <dbReference type="NCBI Taxonomy" id="2826350"/>
    <lineage>
        <taxon>Viruses</taxon>
        <taxon>Duplodnaviria</taxon>
        <taxon>Heunggongvirae</taxon>
        <taxon>Uroviricota</taxon>
        <taxon>Caudoviricetes</taxon>
    </lineage>
</organism>
<accession>A0A8S5NID8</accession>
<proteinExistence type="predicted"/>
<dbReference type="EMBL" id="BK015173">
    <property type="protein sequence ID" value="DAD94119.1"/>
    <property type="molecule type" value="Genomic_DNA"/>
</dbReference>